<dbReference type="Pfam" id="PF01547">
    <property type="entry name" value="SBP_bac_1"/>
    <property type="match status" value="1"/>
</dbReference>
<keyword evidence="2" id="KW-1185">Reference proteome</keyword>
<dbReference type="KEGG" id="msto:MSTO_03890"/>
<reference evidence="1 2" key="1">
    <citation type="journal article" date="2019" name="Emerg. Microbes Infect.">
        <title>Comprehensive subspecies identification of 175 nontuberculous mycobacteria species based on 7547 genomic profiles.</title>
        <authorList>
            <person name="Matsumoto Y."/>
            <person name="Kinjo T."/>
            <person name="Motooka D."/>
            <person name="Nabeya D."/>
            <person name="Jung N."/>
            <person name="Uechi K."/>
            <person name="Horii T."/>
            <person name="Iida T."/>
            <person name="Fujita J."/>
            <person name="Nakamura S."/>
        </authorList>
    </citation>
    <scope>NUCLEOTIDE SEQUENCE [LARGE SCALE GENOMIC DNA]</scope>
    <source>
        <strain evidence="1 2">JCM 17783</strain>
    </source>
</reference>
<organism evidence="1 2">
    <name type="scientific">Mycobacterium stomatepiae</name>
    <dbReference type="NCBI Taxonomy" id="470076"/>
    <lineage>
        <taxon>Bacteria</taxon>
        <taxon>Bacillati</taxon>
        <taxon>Actinomycetota</taxon>
        <taxon>Actinomycetes</taxon>
        <taxon>Mycobacteriales</taxon>
        <taxon>Mycobacteriaceae</taxon>
        <taxon>Mycobacterium</taxon>
        <taxon>Mycobacterium simiae complex</taxon>
    </lineage>
</organism>
<evidence type="ECO:0000313" key="2">
    <source>
        <dbReference type="Proteomes" id="UP000467130"/>
    </source>
</evidence>
<dbReference type="Gene3D" id="3.40.190.10">
    <property type="entry name" value="Periplasmic binding protein-like II"/>
    <property type="match status" value="1"/>
</dbReference>
<dbReference type="SUPFAM" id="SSF53850">
    <property type="entry name" value="Periplasmic binding protein-like II"/>
    <property type="match status" value="1"/>
</dbReference>
<sequence>MRGAGVLTAAALAPWPGGCASDDDALTFFFAANPDEAAARLRVVAEFERRHPDIKVRAVRSGPGVMQQLSTFCAGGKCPDVLQAWDLSYVELAARGVLQDLNDPLARDQGFATALKADSVGPLYDTFAYDGKQSAFPEQWSGNFLFYNKQLFTDAGVAPPPTAWGTTWTFAEFLDAARALTKRDGSGRVTQWGFVNTFVSYYSAGLFALNNGVPWSTPRRNPTHFNFDNPAFMEAVQFYADLANKHKVAPNASEVQSMSTPDLFAAGRAAMALGGHWRYQTFISAQGLDFDVAPLPVGPALPRGHSACSNIGTTGLAISASSRHQEQAWQFVKFACGPVGQAIIAESSLFVPVLRSVLASDGFAKAHTRIRNLAVLTEGPSYSEGLPITPAWEKIVALMDRNMGPVLRGSQPATSLKGLSDAVDEVLRNP</sequence>
<dbReference type="InterPro" id="IPR006059">
    <property type="entry name" value="SBP"/>
</dbReference>
<keyword evidence="1" id="KW-0449">Lipoprotein</keyword>
<dbReference type="PANTHER" id="PTHR43649">
    <property type="entry name" value="ARABINOSE-BINDING PROTEIN-RELATED"/>
    <property type="match status" value="1"/>
</dbReference>
<dbReference type="EMBL" id="AP022587">
    <property type="protein sequence ID" value="BBY20184.1"/>
    <property type="molecule type" value="Genomic_DNA"/>
</dbReference>
<dbReference type="Proteomes" id="UP000467130">
    <property type="component" value="Chromosome"/>
</dbReference>
<protein>
    <submittedName>
        <fullName evidence="1">Sugar ABC transporter substrate-binding lipoprotein</fullName>
    </submittedName>
</protein>
<gene>
    <name evidence="1" type="ORF">MSTO_03890</name>
</gene>
<accession>A0A7I7Q1E3</accession>
<dbReference type="PANTHER" id="PTHR43649:SF30">
    <property type="entry name" value="ABC TRANSPORTER SUBSTRATE-BINDING PROTEIN"/>
    <property type="match status" value="1"/>
</dbReference>
<dbReference type="InterPro" id="IPR050490">
    <property type="entry name" value="Bact_solute-bd_prot1"/>
</dbReference>
<proteinExistence type="predicted"/>
<evidence type="ECO:0000313" key="1">
    <source>
        <dbReference type="EMBL" id="BBY20184.1"/>
    </source>
</evidence>
<name>A0A7I7Q1E3_9MYCO</name>
<dbReference type="CDD" id="cd13585">
    <property type="entry name" value="PBP2_TMBP_like"/>
    <property type="match status" value="1"/>
</dbReference>
<dbReference type="AlphaFoldDB" id="A0A7I7Q1E3"/>